<proteinExistence type="predicted"/>
<dbReference type="RefSeq" id="WP_317225048.1">
    <property type="nucleotide sequence ID" value="NZ_JAWJEJ010000001.1"/>
</dbReference>
<comment type="caution">
    <text evidence="2">The sequence shown here is derived from an EMBL/GenBank/DDBJ whole genome shotgun (WGS) entry which is preliminary data.</text>
</comment>
<organism evidence="2 3">
    <name type="scientific">Sphingomonas agrestis</name>
    <dbReference type="NCBI Taxonomy" id="3080540"/>
    <lineage>
        <taxon>Bacteria</taxon>
        <taxon>Pseudomonadati</taxon>
        <taxon>Pseudomonadota</taxon>
        <taxon>Alphaproteobacteria</taxon>
        <taxon>Sphingomonadales</taxon>
        <taxon>Sphingomonadaceae</taxon>
        <taxon>Sphingomonas</taxon>
    </lineage>
</organism>
<keyword evidence="1" id="KW-1133">Transmembrane helix</keyword>
<reference evidence="2 3" key="1">
    <citation type="submission" date="2023-10" db="EMBL/GenBank/DDBJ databases">
        <title>Sphingomonas sp. HF-S4 16S ribosomal RNA gene Genome sequencing and assembly.</title>
        <authorList>
            <person name="Lee H."/>
        </authorList>
    </citation>
    <scope>NUCLEOTIDE SEQUENCE [LARGE SCALE GENOMIC DNA]</scope>
    <source>
        <strain evidence="2 3">HF-S4</strain>
    </source>
</reference>
<feature type="transmembrane region" description="Helical" evidence="1">
    <location>
        <begin position="18"/>
        <end position="39"/>
    </location>
</feature>
<keyword evidence="1" id="KW-0812">Transmembrane</keyword>
<evidence type="ECO:0000313" key="3">
    <source>
        <dbReference type="Proteomes" id="UP001273531"/>
    </source>
</evidence>
<sequence>MRSDIDTAPPRPRRSRTIWWVLGLFAVVTVVAVFAAFALTSGAVTEADRFLQVNAAQGAEKAWNQTSPGFQSATTREGWAALSQAQGLNHYVSASWNRRSVSGQRATLSGTVNLADGRSVPAELTLIEDSSGWKVQSIGFGSAGASSAPASATSQIPGEFLASACRDILAQKTGMQLDGASCPSVAAVRGAVAECTARRDDANGPLRVTIDGIGDDGHISLDCKADLSKSKR</sequence>
<keyword evidence="3" id="KW-1185">Reference proteome</keyword>
<evidence type="ECO:0000313" key="2">
    <source>
        <dbReference type="EMBL" id="MDV3455841.1"/>
    </source>
</evidence>
<dbReference type="Proteomes" id="UP001273531">
    <property type="component" value="Unassembled WGS sequence"/>
</dbReference>
<name>A0ABU3Y392_9SPHN</name>
<gene>
    <name evidence="2" type="ORF">RZN05_02510</name>
</gene>
<dbReference type="EMBL" id="JAWJEJ010000001">
    <property type="protein sequence ID" value="MDV3455841.1"/>
    <property type="molecule type" value="Genomic_DNA"/>
</dbReference>
<evidence type="ECO:0008006" key="4">
    <source>
        <dbReference type="Google" id="ProtNLM"/>
    </source>
</evidence>
<accession>A0ABU3Y392</accession>
<protein>
    <recommendedName>
        <fullName evidence="4">DUF4333 domain-containing protein</fullName>
    </recommendedName>
</protein>
<evidence type="ECO:0000256" key="1">
    <source>
        <dbReference type="SAM" id="Phobius"/>
    </source>
</evidence>
<keyword evidence="1" id="KW-0472">Membrane</keyword>